<proteinExistence type="predicted"/>
<accession>A0A328V925</accession>
<feature type="transmembrane region" description="Helical" evidence="1">
    <location>
        <begin position="48"/>
        <end position="70"/>
    </location>
</feature>
<protein>
    <submittedName>
        <fullName evidence="2">Uncharacterized protein</fullName>
    </submittedName>
</protein>
<keyword evidence="3" id="KW-1185">Reference proteome</keyword>
<sequence length="103" mass="11435">MKQQYERDDQAGQRVRERNWLRVVTITTTLCTDSLLLLLAWLCPSLLWYELVSVLCLVGIGTIFMGGSALGEIPSYEVARALTALRSTEPNAMARRFSAIGAS</sequence>
<dbReference type="Proteomes" id="UP000248706">
    <property type="component" value="Unassembled WGS sequence"/>
</dbReference>
<keyword evidence="1" id="KW-0812">Transmembrane</keyword>
<reference evidence="2 3" key="1">
    <citation type="submission" date="2016-08" db="EMBL/GenBank/DDBJ databases">
        <title>Analysis of Carbohydrate Active Enzymes in Thermogemmatispora T81 Reveals Carbohydrate Degradation Ability.</title>
        <authorList>
            <person name="Tomazini A."/>
            <person name="Lal S."/>
            <person name="Stott M."/>
            <person name="Henrissat B."/>
            <person name="Polikarpov I."/>
            <person name="Sparling R."/>
            <person name="Levin D.B."/>
        </authorList>
    </citation>
    <scope>NUCLEOTIDE SEQUENCE [LARGE SCALE GENOMIC DNA]</scope>
    <source>
        <strain evidence="2 3">T81</strain>
    </source>
</reference>
<dbReference type="EMBL" id="MCIF01000002">
    <property type="protein sequence ID" value="RAQ94048.1"/>
    <property type="molecule type" value="Genomic_DNA"/>
</dbReference>
<gene>
    <name evidence="2" type="ORF">A4R35_00790</name>
</gene>
<name>A0A328V925_9CHLR</name>
<dbReference type="RefSeq" id="WP_112425629.1">
    <property type="nucleotide sequence ID" value="NZ_MCIF01000002.1"/>
</dbReference>
<evidence type="ECO:0000313" key="2">
    <source>
        <dbReference type="EMBL" id="RAQ94048.1"/>
    </source>
</evidence>
<feature type="transmembrane region" description="Helical" evidence="1">
    <location>
        <begin position="20"/>
        <end position="42"/>
    </location>
</feature>
<organism evidence="2 3">
    <name type="scientific">Thermogemmatispora tikiterensis</name>
    <dbReference type="NCBI Taxonomy" id="1825093"/>
    <lineage>
        <taxon>Bacteria</taxon>
        <taxon>Bacillati</taxon>
        <taxon>Chloroflexota</taxon>
        <taxon>Ktedonobacteria</taxon>
        <taxon>Thermogemmatisporales</taxon>
        <taxon>Thermogemmatisporaceae</taxon>
        <taxon>Thermogemmatispora</taxon>
    </lineage>
</organism>
<keyword evidence="1" id="KW-1133">Transmembrane helix</keyword>
<dbReference type="AlphaFoldDB" id="A0A328V925"/>
<evidence type="ECO:0000256" key="1">
    <source>
        <dbReference type="SAM" id="Phobius"/>
    </source>
</evidence>
<evidence type="ECO:0000313" key="3">
    <source>
        <dbReference type="Proteomes" id="UP000248706"/>
    </source>
</evidence>
<comment type="caution">
    <text evidence="2">The sequence shown here is derived from an EMBL/GenBank/DDBJ whole genome shotgun (WGS) entry which is preliminary data.</text>
</comment>
<keyword evidence="1" id="KW-0472">Membrane</keyword>